<keyword evidence="3 6" id="KW-0812">Transmembrane</keyword>
<feature type="domain" description="ABC-2 type transporter transmembrane" evidence="7">
    <location>
        <begin position="19"/>
        <end position="204"/>
    </location>
</feature>
<dbReference type="PANTHER" id="PTHR30294:SF47">
    <property type="entry name" value="INNER MEMBRANE TRANSPORT PERMEASE YHHJ"/>
    <property type="match status" value="1"/>
</dbReference>
<evidence type="ECO:0000256" key="2">
    <source>
        <dbReference type="ARBA" id="ARBA00022475"/>
    </source>
</evidence>
<evidence type="ECO:0000256" key="5">
    <source>
        <dbReference type="ARBA" id="ARBA00023136"/>
    </source>
</evidence>
<reference evidence="9" key="1">
    <citation type="journal article" date="2019" name="Int. J. Syst. Evol. Microbiol.">
        <title>The Global Catalogue of Microorganisms (GCM) 10K type strain sequencing project: providing services to taxonomists for standard genome sequencing and annotation.</title>
        <authorList>
            <consortium name="The Broad Institute Genomics Platform"/>
            <consortium name="The Broad Institute Genome Sequencing Center for Infectious Disease"/>
            <person name="Wu L."/>
            <person name="Ma J."/>
        </authorList>
    </citation>
    <scope>NUCLEOTIDE SEQUENCE [LARGE SCALE GENOMIC DNA]</scope>
    <source>
        <strain evidence="9">CCUG 54939</strain>
    </source>
</reference>
<dbReference type="InterPro" id="IPR051449">
    <property type="entry name" value="ABC-2_transporter_component"/>
</dbReference>
<evidence type="ECO:0000256" key="3">
    <source>
        <dbReference type="ARBA" id="ARBA00022692"/>
    </source>
</evidence>
<name>A0ABV8CS53_9GAMM</name>
<dbReference type="Gene3D" id="3.40.1710.10">
    <property type="entry name" value="abc type-2 transporter like domain"/>
    <property type="match status" value="1"/>
</dbReference>
<keyword evidence="4 6" id="KW-1133">Transmembrane helix</keyword>
<evidence type="ECO:0000256" key="4">
    <source>
        <dbReference type="ARBA" id="ARBA00022989"/>
    </source>
</evidence>
<evidence type="ECO:0000256" key="6">
    <source>
        <dbReference type="SAM" id="Phobius"/>
    </source>
</evidence>
<comment type="subcellular location">
    <subcellularLocation>
        <location evidence="1">Cell membrane</location>
        <topology evidence="1">Multi-pass membrane protein</topology>
    </subcellularLocation>
</comment>
<evidence type="ECO:0000313" key="8">
    <source>
        <dbReference type="EMBL" id="MFC3914704.1"/>
    </source>
</evidence>
<feature type="transmembrane region" description="Helical" evidence="6">
    <location>
        <begin position="21"/>
        <end position="39"/>
    </location>
</feature>
<organism evidence="8 9">
    <name type="scientific">Pseudaeromonas sharmana</name>
    <dbReference type="NCBI Taxonomy" id="328412"/>
    <lineage>
        <taxon>Bacteria</taxon>
        <taxon>Pseudomonadati</taxon>
        <taxon>Pseudomonadota</taxon>
        <taxon>Gammaproteobacteria</taxon>
        <taxon>Aeromonadales</taxon>
        <taxon>Aeromonadaceae</taxon>
        <taxon>Pseudaeromonas</taxon>
    </lineage>
</organism>
<accession>A0ABV8CS53</accession>
<feature type="transmembrane region" description="Helical" evidence="6">
    <location>
        <begin position="262"/>
        <end position="285"/>
    </location>
</feature>
<feature type="transmembrane region" description="Helical" evidence="6">
    <location>
        <begin position="181"/>
        <end position="206"/>
    </location>
</feature>
<comment type="caution">
    <text evidence="8">The sequence shown here is derived from an EMBL/GenBank/DDBJ whole genome shotgun (WGS) entry which is preliminary data.</text>
</comment>
<dbReference type="EMBL" id="JBHSAF010000015">
    <property type="protein sequence ID" value="MFC3914704.1"/>
    <property type="molecule type" value="Genomic_DNA"/>
</dbReference>
<protein>
    <submittedName>
        <fullName evidence="8">ABC transporter permease</fullName>
    </submittedName>
</protein>
<evidence type="ECO:0000313" key="9">
    <source>
        <dbReference type="Proteomes" id="UP001595692"/>
    </source>
</evidence>
<dbReference type="InterPro" id="IPR013525">
    <property type="entry name" value="ABC2_TM"/>
</dbReference>
<dbReference type="Proteomes" id="UP001595692">
    <property type="component" value="Unassembled WGS sequence"/>
</dbReference>
<keyword evidence="5 6" id="KW-0472">Membrane</keyword>
<evidence type="ECO:0000256" key="1">
    <source>
        <dbReference type="ARBA" id="ARBA00004651"/>
    </source>
</evidence>
<feature type="transmembrane region" description="Helical" evidence="6">
    <location>
        <begin position="227"/>
        <end position="250"/>
    </location>
</feature>
<evidence type="ECO:0000259" key="7">
    <source>
        <dbReference type="Pfam" id="PF12698"/>
    </source>
</evidence>
<dbReference type="RefSeq" id="WP_377153971.1">
    <property type="nucleotide sequence ID" value="NZ_JBHSAF010000015.1"/>
</dbReference>
<sequence length="376" mass="41826">MPSTGRAVEWRLIWCDPWLRALTCWLPLLLCGWMTWLFSDGLIRELPVGVSDQDHSAFSRQLSRAVDAHPAMQLRAQFNAVEQGTAALRRGDVYALVYIPADFEKQVRLGRQPQIHVFFNAQMLLVGRLLSGSLQQSLGTVAAQWGVGHSLITHPVPGAALGDAVPLNNQLTSLFNNGGNYAQFLVSALLPALWQILILVAAISLLARRHQLGLEPCCRWSDAGWRLIRCFYPLWLLYSIWGALMLLWFYAVQGWPQVGSLWLQLLAQGFMVLACLAMGALFFGVTRDGPRAMSLAAGYSAPAFAFMGVTFPVQNMDLLARAWRSLLPVAHYTELQIGQASLGITGFAAWLPLGYLLLFLLVWPLVMVLMCRRPHV</sequence>
<feature type="domain" description="ABC-2 type transporter transmembrane" evidence="7">
    <location>
        <begin position="234"/>
        <end position="363"/>
    </location>
</feature>
<feature type="transmembrane region" description="Helical" evidence="6">
    <location>
        <begin position="292"/>
        <end position="313"/>
    </location>
</feature>
<dbReference type="Pfam" id="PF12698">
    <property type="entry name" value="ABC2_membrane_3"/>
    <property type="match status" value="2"/>
</dbReference>
<keyword evidence="9" id="KW-1185">Reference proteome</keyword>
<feature type="transmembrane region" description="Helical" evidence="6">
    <location>
        <begin position="349"/>
        <end position="371"/>
    </location>
</feature>
<keyword evidence="2" id="KW-1003">Cell membrane</keyword>
<proteinExistence type="predicted"/>
<gene>
    <name evidence="8" type="ORF">ACFOSS_14740</name>
</gene>
<dbReference type="PANTHER" id="PTHR30294">
    <property type="entry name" value="MEMBRANE COMPONENT OF ABC TRANSPORTER YHHJ-RELATED"/>
    <property type="match status" value="1"/>
</dbReference>